<name>A0A419R246_9SPHN</name>
<keyword evidence="5" id="KW-1185">Reference proteome</keyword>
<dbReference type="Proteomes" id="UP000284322">
    <property type="component" value="Unassembled WGS sequence"/>
</dbReference>
<dbReference type="InterPro" id="IPR011419">
    <property type="entry name" value="ATP12_ATP_synth-F1-assembly"/>
</dbReference>
<keyword evidence="2" id="KW-0809">Transit peptide</keyword>
<accession>A0A419R246</accession>
<gene>
    <name evidence="4" type="ORF">D6858_08930</name>
</gene>
<keyword evidence="3" id="KW-0143">Chaperone</keyword>
<proteinExistence type="inferred from homology"/>
<dbReference type="PANTHER" id="PTHR21013">
    <property type="entry name" value="ATP SYNTHASE MITOCHONDRIAL F1 COMPLEX ASSEMBLY FACTOR 2/ATP12 PROTEIN, MITOCHONDRIAL PRECURSOR"/>
    <property type="match status" value="1"/>
</dbReference>
<reference evidence="4 5" key="1">
    <citation type="submission" date="2018-09" db="EMBL/GenBank/DDBJ databases">
        <title>Altererythrobacter sp.Ery1 and Ery12, the genome sequencing of novel strains in genus Alterythrobacter.</title>
        <authorList>
            <person name="Cheng H."/>
            <person name="Wu Y.-H."/>
            <person name="Fang C."/>
            <person name="Xu X.-W."/>
        </authorList>
    </citation>
    <scope>NUCLEOTIDE SEQUENCE [LARGE SCALE GENOMIC DNA]</scope>
    <source>
        <strain evidence="4 5">Ery12</strain>
    </source>
</reference>
<dbReference type="InterPro" id="IPR023335">
    <property type="entry name" value="ATP12_ortho_dom_sf"/>
</dbReference>
<dbReference type="InterPro" id="IPR042272">
    <property type="entry name" value="ATP12_ATP_synth-F1-assembly_N"/>
</dbReference>
<protein>
    <submittedName>
        <fullName evidence="4">Molecular chaperone</fullName>
    </submittedName>
</protein>
<evidence type="ECO:0000313" key="5">
    <source>
        <dbReference type="Proteomes" id="UP000284322"/>
    </source>
</evidence>
<dbReference type="GO" id="GO:0043461">
    <property type="term" value="P:proton-transporting ATP synthase complex assembly"/>
    <property type="evidence" value="ECO:0007669"/>
    <property type="project" value="InterPro"/>
</dbReference>
<evidence type="ECO:0000256" key="1">
    <source>
        <dbReference type="ARBA" id="ARBA00008231"/>
    </source>
</evidence>
<dbReference type="AlphaFoldDB" id="A0A419R246"/>
<dbReference type="RefSeq" id="WP_120109148.1">
    <property type="nucleotide sequence ID" value="NZ_RAHJ01000018.1"/>
</dbReference>
<organism evidence="4 5">
    <name type="scientific">Tsuneonella suprasediminis</name>
    <dbReference type="NCBI Taxonomy" id="2306996"/>
    <lineage>
        <taxon>Bacteria</taxon>
        <taxon>Pseudomonadati</taxon>
        <taxon>Pseudomonadota</taxon>
        <taxon>Alphaproteobacteria</taxon>
        <taxon>Sphingomonadales</taxon>
        <taxon>Erythrobacteraceae</taxon>
        <taxon>Tsuneonella</taxon>
    </lineage>
</organism>
<sequence length="238" mass="26047">MKRFWKDVSVIAAEGGWQIALDGRAIKTQGGKAQILPTRALAEMLAGEWRAQGDEVDPATFPLRDMADYAIDQVAADPAGAAAKLLAYAETDTLCYRADPDEPLHARQQDVWEPIVTAFEAREGVRLARVSGIVHHLQPDATMNALRARLARFDPFILAPLEVMTALSASLCVGLSALERDADHAALWTASELEEHWQAELWGRDEEAKARHDTRTKAFMLAADFARAATATDNNGEA</sequence>
<dbReference type="Gene3D" id="3.30.2180.10">
    <property type="entry name" value="ATP12-like"/>
    <property type="match status" value="1"/>
</dbReference>
<evidence type="ECO:0000313" key="4">
    <source>
        <dbReference type="EMBL" id="RJX68040.1"/>
    </source>
</evidence>
<dbReference type="EMBL" id="RAHJ01000018">
    <property type="protein sequence ID" value="RJX68040.1"/>
    <property type="molecule type" value="Genomic_DNA"/>
</dbReference>
<dbReference type="OrthoDB" id="9797825at2"/>
<comment type="caution">
    <text evidence="4">The sequence shown here is derived from an EMBL/GenBank/DDBJ whole genome shotgun (WGS) entry which is preliminary data.</text>
</comment>
<dbReference type="PANTHER" id="PTHR21013:SF10">
    <property type="entry name" value="ATP SYNTHASE MITOCHONDRIAL F1 COMPLEX ASSEMBLY FACTOR 2"/>
    <property type="match status" value="1"/>
</dbReference>
<dbReference type="Gene3D" id="1.10.3580.10">
    <property type="entry name" value="ATP12 ATPase"/>
    <property type="match status" value="1"/>
</dbReference>
<evidence type="ECO:0000256" key="2">
    <source>
        <dbReference type="ARBA" id="ARBA00022946"/>
    </source>
</evidence>
<dbReference type="Pfam" id="PF07542">
    <property type="entry name" value="ATP12"/>
    <property type="match status" value="1"/>
</dbReference>
<dbReference type="SUPFAM" id="SSF160909">
    <property type="entry name" value="ATP12-like"/>
    <property type="match status" value="1"/>
</dbReference>
<evidence type="ECO:0000256" key="3">
    <source>
        <dbReference type="ARBA" id="ARBA00023186"/>
    </source>
</evidence>
<comment type="similarity">
    <text evidence="1">Belongs to the ATP12 family.</text>
</comment>